<sequence>MSLFGVVVAGRLVQTDFSKLEPNKFLLVIPEPDKVSHITVFMTGIEPFPEGLAASVYFNFPDATGCGVWHYLGYISNEKPSAIFKISKTNKSAADGHAFFGMNNNSLVVAQIGICVENLADIRFQDSGSNQKIQPIDTFTEFTQKMLESFYNYATSFAVPAPGGEMCFPVKTLESWFNNFQRKLSSNPNFWRQST</sequence>
<dbReference type="GeneID" id="100903046"/>
<keyword evidence="4" id="KW-1185">Reference proteome</keyword>
<feature type="domain" description="Hikeshi-like N-terminal" evidence="2">
    <location>
        <begin position="7"/>
        <end position="125"/>
    </location>
</feature>
<evidence type="ECO:0000259" key="2">
    <source>
        <dbReference type="Pfam" id="PF05603"/>
    </source>
</evidence>
<evidence type="ECO:0000256" key="1">
    <source>
        <dbReference type="ARBA" id="ARBA00006623"/>
    </source>
</evidence>
<organism evidence="4 5">
    <name type="scientific">Galendromus occidentalis</name>
    <name type="common">western predatory mite</name>
    <dbReference type="NCBI Taxonomy" id="34638"/>
    <lineage>
        <taxon>Eukaryota</taxon>
        <taxon>Metazoa</taxon>
        <taxon>Ecdysozoa</taxon>
        <taxon>Arthropoda</taxon>
        <taxon>Chelicerata</taxon>
        <taxon>Arachnida</taxon>
        <taxon>Acari</taxon>
        <taxon>Parasitiformes</taxon>
        <taxon>Mesostigmata</taxon>
        <taxon>Gamasina</taxon>
        <taxon>Phytoseioidea</taxon>
        <taxon>Phytoseiidae</taxon>
        <taxon>Typhlodrominae</taxon>
        <taxon>Galendromus</taxon>
    </lineage>
</organism>
<dbReference type="Pfam" id="PF21057">
    <property type="entry name" value="Hikeshi-like_C"/>
    <property type="match status" value="1"/>
</dbReference>
<gene>
    <name evidence="5" type="primary">LOC100903046</name>
</gene>
<dbReference type="Pfam" id="PF05603">
    <property type="entry name" value="Hikeshi-like_N"/>
    <property type="match status" value="1"/>
</dbReference>
<dbReference type="KEGG" id="goe:100903046"/>
<dbReference type="InterPro" id="IPR031318">
    <property type="entry name" value="OPI10"/>
</dbReference>
<dbReference type="Proteomes" id="UP000694867">
    <property type="component" value="Unplaced"/>
</dbReference>
<dbReference type="GO" id="GO:0005634">
    <property type="term" value="C:nucleus"/>
    <property type="evidence" value="ECO:0007669"/>
    <property type="project" value="TreeGrafter"/>
</dbReference>
<proteinExistence type="inferred from homology"/>
<dbReference type="GO" id="GO:0061608">
    <property type="term" value="F:nuclear import signal receptor activity"/>
    <property type="evidence" value="ECO:0007669"/>
    <property type="project" value="TreeGrafter"/>
</dbReference>
<evidence type="ECO:0000259" key="3">
    <source>
        <dbReference type="Pfam" id="PF21057"/>
    </source>
</evidence>
<comment type="similarity">
    <text evidence="1">Belongs to the OPI10 family.</text>
</comment>
<feature type="domain" description="Hikeshi-like C-terminal" evidence="3">
    <location>
        <begin position="138"/>
        <end position="193"/>
    </location>
</feature>
<name>A0AAJ6QWQ8_9ACAR</name>
<accession>A0AAJ6QWQ8</accession>
<dbReference type="InterPro" id="IPR048364">
    <property type="entry name" value="Hikeshi-like_C"/>
</dbReference>
<dbReference type="GO" id="GO:0005829">
    <property type="term" value="C:cytosol"/>
    <property type="evidence" value="ECO:0007669"/>
    <property type="project" value="TreeGrafter"/>
</dbReference>
<protein>
    <submittedName>
        <fullName evidence="5">Protein Hikeshi</fullName>
    </submittedName>
</protein>
<dbReference type="AlphaFoldDB" id="A0AAJ6QWQ8"/>
<dbReference type="PANTHER" id="PTHR12925:SF0">
    <property type="entry name" value="PROTEIN HIKESHI"/>
    <property type="match status" value="1"/>
</dbReference>
<dbReference type="InterPro" id="IPR008493">
    <property type="entry name" value="Hikeshi-like_N"/>
</dbReference>
<dbReference type="GO" id="GO:0006606">
    <property type="term" value="P:protein import into nucleus"/>
    <property type="evidence" value="ECO:0007669"/>
    <property type="project" value="TreeGrafter"/>
</dbReference>
<evidence type="ECO:0000313" key="4">
    <source>
        <dbReference type="Proteomes" id="UP000694867"/>
    </source>
</evidence>
<dbReference type="PANTHER" id="PTHR12925">
    <property type="entry name" value="HIKESHI FAMILY MEMBER"/>
    <property type="match status" value="1"/>
</dbReference>
<dbReference type="RefSeq" id="XP_003746527.1">
    <property type="nucleotide sequence ID" value="XM_003746479.1"/>
</dbReference>
<dbReference type="GO" id="GO:0030544">
    <property type="term" value="F:Hsp70 protein binding"/>
    <property type="evidence" value="ECO:0007669"/>
    <property type="project" value="TreeGrafter"/>
</dbReference>
<reference evidence="5" key="1">
    <citation type="submission" date="2025-08" db="UniProtKB">
        <authorList>
            <consortium name="RefSeq"/>
        </authorList>
    </citation>
    <scope>IDENTIFICATION</scope>
</reference>
<evidence type="ECO:0000313" key="5">
    <source>
        <dbReference type="RefSeq" id="XP_003746527.1"/>
    </source>
</evidence>